<proteinExistence type="predicted"/>
<evidence type="ECO:0000313" key="2">
    <source>
        <dbReference type="Proteomes" id="UP001597201"/>
    </source>
</evidence>
<reference evidence="2" key="1">
    <citation type="journal article" date="2019" name="Int. J. Syst. Evol. Microbiol.">
        <title>The Global Catalogue of Microorganisms (GCM) 10K type strain sequencing project: providing services to taxonomists for standard genome sequencing and annotation.</title>
        <authorList>
            <consortium name="The Broad Institute Genomics Platform"/>
            <consortium name="The Broad Institute Genome Sequencing Center for Infectious Disease"/>
            <person name="Wu L."/>
            <person name="Ma J."/>
        </authorList>
    </citation>
    <scope>NUCLEOTIDE SEQUENCE [LARGE SCALE GENOMIC DNA]</scope>
    <source>
        <strain evidence="2">CCUG 61485</strain>
    </source>
</reference>
<sequence>MLSNECKYGIRAVAYLVDLSHLNKHVGSKEMAEHLDIPAPFLAKILQKLSRGNVISSAKGPGGGFFLKDENMTRTLIDIVNCIDGPGVFEKCFLGLPVCNDKNPCAVHHLVVNFRNTIRDHFQTKTFADFPYLDKGM</sequence>
<protein>
    <submittedName>
        <fullName evidence="1">RrF2 family transcriptional regulator</fullName>
    </submittedName>
</protein>
<dbReference type="Proteomes" id="UP001597201">
    <property type="component" value="Unassembled WGS sequence"/>
</dbReference>
<dbReference type="PANTHER" id="PTHR33221:SF15">
    <property type="entry name" value="HTH-TYPE TRANSCRIPTIONAL REGULATOR YWGB-RELATED"/>
    <property type="match status" value="1"/>
</dbReference>
<gene>
    <name evidence="1" type="ORF">ACFQ39_03200</name>
</gene>
<dbReference type="InterPro" id="IPR000944">
    <property type="entry name" value="Tscrpt_reg_Rrf2"/>
</dbReference>
<dbReference type="Gene3D" id="1.10.10.10">
    <property type="entry name" value="Winged helix-like DNA-binding domain superfamily/Winged helix DNA-binding domain"/>
    <property type="match status" value="1"/>
</dbReference>
<dbReference type="SUPFAM" id="SSF46785">
    <property type="entry name" value="Winged helix' DNA-binding domain"/>
    <property type="match status" value="1"/>
</dbReference>
<evidence type="ECO:0000313" key="1">
    <source>
        <dbReference type="EMBL" id="MFD1314611.1"/>
    </source>
</evidence>
<dbReference type="Pfam" id="PF02082">
    <property type="entry name" value="Rrf2"/>
    <property type="match status" value="1"/>
</dbReference>
<organism evidence="1 2">
    <name type="scientific">Namhaeicola litoreus</name>
    <dbReference type="NCBI Taxonomy" id="1052145"/>
    <lineage>
        <taxon>Bacteria</taxon>
        <taxon>Pseudomonadati</taxon>
        <taxon>Bacteroidota</taxon>
        <taxon>Flavobacteriia</taxon>
        <taxon>Flavobacteriales</taxon>
        <taxon>Flavobacteriaceae</taxon>
        <taxon>Namhaeicola</taxon>
    </lineage>
</organism>
<dbReference type="InterPro" id="IPR036388">
    <property type="entry name" value="WH-like_DNA-bd_sf"/>
</dbReference>
<name>A0ABW3Y096_9FLAO</name>
<keyword evidence="2" id="KW-1185">Reference proteome</keyword>
<accession>A0ABW3Y096</accession>
<dbReference type="NCBIfam" id="TIGR00738">
    <property type="entry name" value="rrf2_super"/>
    <property type="match status" value="1"/>
</dbReference>
<dbReference type="InterPro" id="IPR036390">
    <property type="entry name" value="WH_DNA-bd_sf"/>
</dbReference>
<dbReference type="PANTHER" id="PTHR33221">
    <property type="entry name" value="WINGED HELIX-TURN-HELIX TRANSCRIPTIONAL REGULATOR, RRF2 FAMILY"/>
    <property type="match status" value="1"/>
</dbReference>
<comment type="caution">
    <text evidence="1">The sequence shown here is derived from an EMBL/GenBank/DDBJ whole genome shotgun (WGS) entry which is preliminary data.</text>
</comment>
<dbReference type="PROSITE" id="PS51197">
    <property type="entry name" value="HTH_RRF2_2"/>
    <property type="match status" value="1"/>
</dbReference>
<dbReference type="EMBL" id="JBHTMY010000002">
    <property type="protein sequence ID" value="MFD1314611.1"/>
    <property type="molecule type" value="Genomic_DNA"/>
</dbReference>